<evidence type="ECO:0000256" key="1">
    <source>
        <dbReference type="ARBA" id="ARBA00008668"/>
    </source>
</evidence>
<dbReference type="InterPro" id="IPR001087">
    <property type="entry name" value="GDSL"/>
</dbReference>
<gene>
    <name evidence="2" type="ORF">LIER_08946</name>
</gene>
<evidence type="ECO:0000313" key="2">
    <source>
        <dbReference type="EMBL" id="GAA0149881.1"/>
    </source>
</evidence>
<dbReference type="Gene3D" id="3.40.50.1110">
    <property type="entry name" value="SGNH hydrolase"/>
    <property type="match status" value="1"/>
</dbReference>
<dbReference type="InterPro" id="IPR050592">
    <property type="entry name" value="GDSL_lipolytic_enzyme"/>
</dbReference>
<comment type="caution">
    <text evidence="2">The sequence shown here is derived from an EMBL/GenBank/DDBJ whole genome shotgun (WGS) entry which is preliminary data.</text>
</comment>
<dbReference type="InterPro" id="IPR036514">
    <property type="entry name" value="SGNH_hydro_sf"/>
</dbReference>
<name>A0AAV3PF36_LITER</name>
<dbReference type="PANTHER" id="PTHR45642:SF95">
    <property type="entry name" value="GDSL-LIKE LIPASE_ACYLHYDROLASE FAMILY PROTEIN, EXPRESSED"/>
    <property type="match status" value="1"/>
</dbReference>
<dbReference type="GO" id="GO:0016788">
    <property type="term" value="F:hydrolase activity, acting on ester bonds"/>
    <property type="evidence" value="ECO:0007669"/>
    <property type="project" value="InterPro"/>
</dbReference>
<keyword evidence="2" id="KW-0378">Hydrolase</keyword>
<comment type="similarity">
    <text evidence="1">Belongs to the 'GDSL' lipolytic enzyme family.</text>
</comment>
<protein>
    <submittedName>
        <fullName evidence="2">Hydrolase</fullName>
    </submittedName>
</protein>
<organism evidence="2 3">
    <name type="scientific">Lithospermum erythrorhizon</name>
    <name type="common">Purple gromwell</name>
    <name type="synonym">Lithospermum officinale var. erythrorhizon</name>
    <dbReference type="NCBI Taxonomy" id="34254"/>
    <lineage>
        <taxon>Eukaryota</taxon>
        <taxon>Viridiplantae</taxon>
        <taxon>Streptophyta</taxon>
        <taxon>Embryophyta</taxon>
        <taxon>Tracheophyta</taxon>
        <taxon>Spermatophyta</taxon>
        <taxon>Magnoliopsida</taxon>
        <taxon>eudicotyledons</taxon>
        <taxon>Gunneridae</taxon>
        <taxon>Pentapetalae</taxon>
        <taxon>asterids</taxon>
        <taxon>lamiids</taxon>
        <taxon>Boraginales</taxon>
        <taxon>Boraginaceae</taxon>
        <taxon>Boraginoideae</taxon>
        <taxon>Lithospermeae</taxon>
        <taxon>Lithospermum</taxon>
    </lineage>
</organism>
<keyword evidence="3" id="KW-1185">Reference proteome</keyword>
<dbReference type="EMBL" id="BAABME010001486">
    <property type="protein sequence ID" value="GAA0149881.1"/>
    <property type="molecule type" value="Genomic_DNA"/>
</dbReference>
<dbReference type="Proteomes" id="UP001454036">
    <property type="component" value="Unassembled WGS sequence"/>
</dbReference>
<evidence type="ECO:0000313" key="3">
    <source>
        <dbReference type="Proteomes" id="UP001454036"/>
    </source>
</evidence>
<dbReference type="AlphaFoldDB" id="A0AAV3PF36"/>
<accession>A0AAV3PF36</accession>
<dbReference type="PANTHER" id="PTHR45642">
    <property type="entry name" value="GDSL ESTERASE/LIPASE EXL3"/>
    <property type="match status" value="1"/>
</dbReference>
<dbReference type="GO" id="GO:0005576">
    <property type="term" value="C:extracellular region"/>
    <property type="evidence" value="ECO:0007669"/>
    <property type="project" value="TreeGrafter"/>
</dbReference>
<reference evidence="2 3" key="1">
    <citation type="submission" date="2024-01" db="EMBL/GenBank/DDBJ databases">
        <title>The complete chloroplast genome sequence of Lithospermum erythrorhizon: insights into the phylogenetic relationship among Boraginaceae species and the maternal lineages of purple gromwells.</title>
        <authorList>
            <person name="Okada T."/>
            <person name="Watanabe K."/>
        </authorList>
    </citation>
    <scope>NUCLEOTIDE SEQUENCE [LARGE SCALE GENOMIC DNA]</scope>
</reference>
<dbReference type="Pfam" id="PF00657">
    <property type="entry name" value="Lipase_GDSL"/>
    <property type="match status" value="1"/>
</dbReference>
<sequence>MRVINLVGTVEELGIGELLPAYLDPNLKSSDLLKGVSFASGSSGFDPLTSLLASQVLSLEKQKELLKEYIGKLRSLVGEEKANFIVENSLYLVVSGNNDLIVNYFSYMTERRKLDVATYANLLASYALDFVQEIYKLGARRIGVFAIAPIGCLPAVRTLKGGHQRSCSDQYNEGATLFNNKMATELQSLKAQLPHSKLVLVDIYSFVEDIIQKPQSYGQ</sequence>
<proteinExistence type="inferred from homology"/>